<dbReference type="GO" id="GO:0003729">
    <property type="term" value="F:mRNA binding"/>
    <property type="evidence" value="ECO:0007669"/>
    <property type="project" value="TreeGrafter"/>
</dbReference>
<dbReference type="InterPro" id="IPR038192">
    <property type="entry name" value="CSTF_C_sf"/>
</dbReference>
<dbReference type="Pfam" id="PF00076">
    <property type="entry name" value="RRM_1"/>
    <property type="match status" value="1"/>
</dbReference>
<accession>A0A1Y2H977</accession>
<keyword evidence="3" id="KW-0694">RNA-binding</keyword>
<dbReference type="InterPro" id="IPR000504">
    <property type="entry name" value="RRM_dom"/>
</dbReference>
<dbReference type="Gene3D" id="1.25.40.630">
    <property type="match status" value="1"/>
</dbReference>
<dbReference type="InterPro" id="IPR025742">
    <property type="entry name" value="CSTF2_hinge"/>
</dbReference>
<evidence type="ECO:0000313" key="5">
    <source>
        <dbReference type="EMBL" id="ORZ31148.1"/>
    </source>
</evidence>
<evidence type="ECO:0000256" key="3">
    <source>
        <dbReference type="PROSITE-ProRule" id="PRU00176"/>
    </source>
</evidence>
<dbReference type="SUPFAM" id="SSF54928">
    <property type="entry name" value="RNA-binding domain, RBD"/>
    <property type="match status" value="1"/>
</dbReference>
<comment type="subcellular location">
    <subcellularLocation>
        <location evidence="1">Nucleus</location>
    </subcellularLocation>
</comment>
<dbReference type="PROSITE" id="PS50102">
    <property type="entry name" value="RRM"/>
    <property type="match status" value="1"/>
</dbReference>
<dbReference type="AlphaFoldDB" id="A0A1Y2H977"/>
<dbReference type="GO" id="GO:0031124">
    <property type="term" value="P:mRNA 3'-end processing"/>
    <property type="evidence" value="ECO:0007669"/>
    <property type="project" value="InterPro"/>
</dbReference>
<gene>
    <name evidence="5" type="ORF">BCR44DRAFT_1392928</name>
</gene>
<proteinExistence type="predicted"/>
<keyword evidence="6" id="KW-1185">Reference proteome</keyword>
<dbReference type="PANTHER" id="PTHR45735:SF2">
    <property type="entry name" value="CLEAVAGE STIMULATION FACTOR SUBUNIT 2"/>
    <property type="match status" value="1"/>
</dbReference>
<dbReference type="OrthoDB" id="272703at2759"/>
<dbReference type="SMART" id="SM00360">
    <property type="entry name" value="RRM"/>
    <property type="match status" value="1"/>
</dbReference>
<dbReference type="Gene3D" id="1.10.20.70">
    <property type="entry name" value="Transcription termination and cleavage factor, C-terminal domain"/>
    <property type="match status" value="1"/>
</dbReference>
<evidence type="ECO:0000256" key="1">
    <source>
        <dbReference type="ARBA" id="ARBA00004123"/>
    </source>
</evidence>
<dbReference type="InterPro" id="IPR012677">
    <property type="entry name" value="Nucleotide-bd_a/b_plait_sf"/>
</dbReference>
<protein>
    <recommendedName>
        <fullName evidence="4">RRM domain-containing protein</fullName>
    </recommendedName>
</protein>
<reference evidence="5 6" key="1">
    <citation type="submission" date="2016-07" db="EMBL/GenBank/DDBJ databases">
        <title>Pervasive Adenine N6-methylation of Active Genes in Fungi.</title>
        <authorList>
            <consortium name="DOE Joint Genome Institute"/>
            <person name="Mondo S.J."/>
            <person name="Dannebaum R.O."/>
            <person name="Kuo R.C."/>
            <person name="Labutti K."/>
            <person name="Haridas S."/>
            <person name="Kuo A."/>
            <person name="Salamov A."/>
            <person name="Ahrendt S.R."/>
            <person name="Lipzen A."/>
            <person name="Sullivan W."/>
            <person name="Andreopoulos W.B."/>
            <person name="Clum A."/>
            <person name="Lindquist E."/>
            <person name="Daum C."/>
            <person name="Ramamoorthy G.K."/>
            <person name="Gryganskyi A."/>
            <person name="Culley D."/>
            <person name="Magnuson J.K."/>
            <person name="James T.Y."/>
            <person name="O'Malley M.A."/>
            <person name="Stajich J.E."/>
            <person name="Spatafora J.W."/>
            <person name="Visel A."/>
            <person name="Grigoriev I.V."/>
        </authorList>
    </citation>
    <scope>NUCLEOTIDE SEQUENCE [LARGE SCALE GENOMIC DNA]</scope>
    <source>
        <strain evidence="5 6">PL171</strain>
    </source>
</reference>
<evidence type="ECO:0000259" key="4">
    <source>
        <dbReference type="PROSITE" id="PS50102"/>
    </source>
</evidence>
<dbReference type="Pfam" id="PF14304">
    <property type="entry name" value="CSTF_C"/>
    <property type="match status" value="1"/>
</dbReference>
<dbReference type="CDD" id="cd12398">
    <property type="entry name" value="RRM_CSTF2_RNA15_like"/>
    <property type="match status" value="1"/>
</dbReference>
<dbReference type="Gene3D" id="3.30.70.330">
    <property type="match status" value="1"/>
</dbReference>
<dbReference type="PANTHER" id="PTHR45735">
    <property type="entry name" value="CLEAVAGE STIMULATION FACTOR SUBUNIT 2"/>
    <property type="match status" value="1"/>
</dbReference>
<dbReference type="InterPro" id="IPR026896">
    <property type="entry name" value="CSTF_C"/>
</dbReference>
<dbReference type="InterPro" id="IPR035979">
    <property type="entry name" value="RBD_domain_sf"/>
</dbReference>
<dbReference type="STRING" id="765915.A0A1Y2H977"/>
<dbReference type="EMBL" id="MCFL01000066">
    <property type="protein sequence ID" value="ORZ31148.1"/>
    <property type="molecule type" value="Genomic_DNA"/>
</dbReference>
<comment type="caution">
    <text evidence="5">The sequence shown here is derived from an EMBL/GenBank/DDBJ whole genome shotgun (WGS) entry which is preliminary data.</text>
</comment>
<dbReference type="GO" id="GO:0005847">
    <property type="term" value="C:mRNA cleavage and polyadenylation specificity factor complex"/>
    <property type="evidence" value="ECO:0007669"/>
    <property type="project" value="TreeGrafter"/>
</dbReference>
<name>A0A1Y2H977_9FUNG</name>
<dbReference type="Proteomes" id="UP000193411">
    <property type="component" value="Unassembled WGS sequence"/>
</dbReference>
<evidence type="ECO:0000256" key="2">
    <source>
        <dbReference type="ARBA" id="ARBA00023242"/>
    </source>
</evidence>
<sequence>MSGSSNSVPSKVVFVGNIPFDKSEEDMSELFSQAGPLKSFRLVLDKDSLKPKGFGFAEYFDVDTAKSAVRNLNESDIGGRKLRVNFADDHNMGAGGEGRGASPEPTAAPVTAADIVGAPLPPGVPVGDAISKTVDSMTRDQKLEVLASIKALLNANPNEVRALLLSNPQLAYSVMLMMTTAGIVDPAAIQRIVMAANPAIPAPVPIPVPATGAPTATGVPMPAVGAMPPMPPMPTGVAPSPAFAAANQESEMQRQLLAQVLSLTPQQIEALPPDQKATVLALVRLCFGNRCTRVLMDSKLTCCTRPL</sequence>
<dbReference type="Pfam" id="PF14327">
    <property type="entry name" value="CSTF2_hinge"/>
    <property type="match status" value="1"/>
</dbReference>
<organism evidence="5 6">
    <name type="scientific">Catenaria anguillulae PL171</name>
    <dbReference type="NCBI Taxonomy" id="765915"/>
    <lineage>
        <taxon>Eukaryota</taxon>
        <taxon>Fungi</taxon>
        <taxon>Fungi incertae sedis</taxon>
        <taxon>Blastocladiomycota</taxon>
        <taxon>Blastocladiomycetes</taxon>
        <taxon>Blastocladiales</taxon>
        <taxon>Catenariaceae</taxon>
        <taxon>Catenaria</taxon>
    </lineage>
</organism>
<feature type="domain" description="RRM" evidence="4">
    <location>
        <begin position="11"/>
        <end position="89"/>
    </location>
</feature>
<evidence type="ECO:0000313" key="6">
    <source>
        <dbReference type="Proteomes" id="UP000193411"/>
    </source>
</evidence>
<keyword evidence="2" id="KW-0539">Nucleus</keyword>